<dbReference type="SMART" id="SM00901">
    <property type="entry name" value="FRG"/>
    <property type="match status" value="1"/>
</dbReference>
<name>A0A642EXA1_BACFG</name>
<comment type="caution">
    <text evidence="2">The sequence shown here is derived from an EMBL/GenBank/DDBJ whole genome shotgun (WGS) entry which is preliminary data.</text>
</comment>
<accession>A0A642EXA1</accession>
<gene>
    <name evidence="2" type="ORF">F2Z89_18520</name>
</gene>
<feature type="domain" description="FRG" evidence="1">
    <location>
        <begin position="45"/>
        <end position="153"/>
    </location>
</feature>
<dbReference type="InterPro" id="IPR014966">
    <property type="entry name" value="FRG-dom"/>
</dbReference>
<evidence type="ECO:0000259" key="1">
    <source>
        <dbReference type="SMART" id="SM00901"/>
    </source>
</evidence>
<protein>
    <submittedName>
        <fullName evidence="2">FRG domain-containing protein</fullName>
    </submittedName>
</protein>
<evidence type="ECO:0000313" key="3">
    <source>
        <dbReference type="Proteomes" id="UP000460666"/>
    </source>
</evidence>
<dbReference type="Pfam" id="PF08867">
    <property type="entry name" value="FRG"/>
    <property type="match status" value="1"/>
</dbReference>
<organism evidence="2 3">
    <name type="scientific">Bacteroides fragilis</name>
    <dbReference type="NCBI Taxonomy" id="817"/>
    <lineage>
        <taxon>Bacteria</taxon>
        <taxon>Pseudomonadati</taxon>
        <taxon>Bacteroidota</taxon>
        <taxon>Bacteroidia</taxon>
        <taxon>Bacteroidales</taxon>
        <taxon>Bacteroidaceae</taxon>
        <taxon>Bacteroides</taxon>
    </lineage>
</organism>
<dbReference type="RefSeq" id="WP_130071354.1">
    <property type="nucleotide sequence ID" value="NZ_JAPUAE010000001.1"/>
</dbReference>
<dbReference type="AlphaFoldDB" id="A0A642EXA1"/>
<proteinExistence type="predicted"/>
<evidence type="ECO:0000313" key="2">
    <source>
        <dbReference type="EMBL" id="KAA4993411.1"/>
    </source>
</evidence>
<dbReference type="Proteomes" id="UP000460666">
    <property type="component" value="Unassembled WGS sequence"/>
</dbReference>
<sequence>MEIYNSFDEKKGNFIHTLVSDINTLKQELAKFNSITKVSSFGTPVTIRFFFRGVPNSAYKIYSSIQRCCSERNNQGQNILMPELSKEILRRFNNSVILMEAFNKEVPQPSNNSDLAKWAFIQHFGGPSHFVDFTPDINRALFFALPKLGEETYSADTTDLNNYISVYVYQDNPYKNGNLNKMYESSSQRGRDLFIDATKKYPNILIDTTEVDRQMLTQPLDSIFWGTSIYGEDMFKVILPGDGNNNDMSLNNSHISKQKGNFFLGNIEDIIPLELAPNLRTKRWDNMGKEYYCPYGYCLDIHKSLIPEIRNNFSIPLENDIYTPYDYIPEAKSELKSLWSQEN</sequence>
<reference evidence="2 3" key="1">
    <citation type="journal article" date="2019" name="Nat. Med.">
        <title>A library of human gut bacterial isolates paired with longitudinal multiomics data enables mechanistic microbiome research.</title>
        <authorList>
            <person name="Poyet M."/>
            <person name="Groussin M."/>
            <person name="Gibbons S.M."/>
            <person name="Avila-Pacheco J."/>
            <person name="Jiang X."/>
            <person name="Kearney S.M."/>
            <person name="Perrotta A.R."/>
            <person name="Berdy B."/>
            <person name="Zhao S."/>
            <person name="Lieberman T.D."/>
            <person name="Swanson P.K."/>
            <person name="Smith M."/>
            <person name="Roesemann S."/>
            <person name="Alexander J.E."/>
            <person name="Rich S.A."/>
            <person name="Livny J."/>
            <person name="Vlamakis H."/>
            <person name="Clish C."/>
            <person name="Bullock K."/>
            <person name="Deik A."/>
            <person name="Scott J."/>
            <person name="Pierce K.A."/>
            <person name="Xavier R.J."/>
            <person name="Alm E.J."/>
        </authorList>
    </citation>
    <scope>NUCLEOTIDE SEQUENCE [LARGE SCALE GENOMIC DNA]</scope>
    <source>
        <strain evidence="2 3">BIOML-A46</strain>
    </source>
</reference>
<dbReference type="EMBL" id="VWCJ01000015">
    <property type="protein sequence ID" value="KAA4993411.1"/>
    <property type="molecule type" value="Genomic_DNA"/>
</dbReference>